<reference evidence="1 2" key="1">
    <citation type="submission" date="2021-04" db="EMBL/GenBank/DDBJ databases">
        <authorList>
            <person name="Bliznina A."/>
        </authorList>
    </citation>
    <scope>NUCLEOTIDE SEQUENCE [LARGE SCALE GENOMIC DNA]</scope>
</reference>
<name>A0ABN7SX43_OIKDI</name>
<evidence type="ECO:0000313" key="2">
    <source>
        <dbReference type="Proteomes" id="UP001158576"/>
    </source>
</evidence>
<sequence>MENLFGGKTPAFLFAGIMPTSCIDGDNEGESISLTRNDLLSFDLAINGSSCTGYPMKIKADFPIEPYLKYQDVMGNLMNVKTYKVDSIFDFKKAFLFAHKFEGENEENSGWVSATLEFKDVVDKNLSLVVWTIDMVKVSIDEYGQIDKDIVKKISSA</sequence>
<proteinExistence type="predicted"/>
<keyword evidence="2" id="KW-1185">Reference proteome</keyword>
<accession>A0ABN7SX43</accession>
<organism evidence="1 2">
    <name type="scientific">Oikopleura dioica</name>
    <name type="common">Tunicate</name>
    <dbReference type="NCBI Taxonomy" id="34765"/>
    <lineage>
        <taxon>Eukaryota</taxon>
        <taxon>Metazoa</taxon>
        <taxon>Chordata</taxon>
        <taxon>Tunicata</taxon>
        <taxon>Appendicularia</taxon>
        <taxon>Copelata</taxon>
        <taxon>Oikopleuridae</taxon>
        <taxon>Oikopleura</taxon>
    </lineage>
</organism>
<evidence type="ECO:0000313" key="1">
    <source>
        <dbReference type="EMBL" id="CAG5106105.1"/>
    </source>
</evidence>
<protein>
    <submittedName>
        <fullName evidence="1">Oidioi.mRNA.OKI2018_I69.chr1.g2684.t1.cds</fullName>
    </submittedName>
</protein>
<dbReference type="Proteomes" id="UP001158576">
    <property type="component" value="Chromosome 1"/>
</dbReference>
<gene>
    <name evidence="1" type="ORF">OKIOD_LOCUS11449</name>
</gene>
<dbReference type="EMBL" id="OU015566">
    <property type="protein sequence ID" value="CAG5106105.1"/>
    <property type="molecule type" value="Genomic_DNA"/>
</dbReference>